<reference evidence="3" key="1">
    <citation type="submission" date="2022-11" db="UniProtKB">
        <authorList>
            <consortium name="WormBaseParasite"/>
        </authorList>
    </citation>
    <scope>IDENTIFICATION</scope>
</reference>
<keyword evidence="2" id="KW-1185">Reference proteome</keyword>
<protein>
    <submittedName>
        <fullName evidence="3">Uncharacterized protein</fullName>
    </submittedName>
</protein>
<keyword evidence="1" id="KW-0472">Membrane</keyword>
<keyword evidence="1" id="KW-0812">Transmembrane</keyword>
<name>A0A915J3W3_ROMCU</name>
<evidence type="ECO:0000313" key="3">
    <source>
        <dbReference type="WBParaSite" id="nRc.2.0.1.t21111-RA"/>
    </source>
</evidence>
<dbReference type="AlphaFoldDB" id="A0A915J3W3"/>
<evidence type="ECO:0000313" key="2">
    <source>
        <dbReference type="Proteomes" id="UP000887565"/>
    </source>
</evidence>
<dbReference type="Proteomes" id="UP000887565">
    <property type="component" value="Unplaced"/>
</dbReference>
<proteinExistence type="predicted"/>
<sequence length="83" mass="9606">MNFIYDNSNNKAKIGDEDENPRIFGISFGDGDPVGEKIEDDQFVRWTDFMDLKFPEMLFIFFVLFPIAGQLLNLQFSLSSDDE</sequence>
<organism evidence="2 3">
    <name type="scientific">Romanomermis culicivorax</name>
    <name type="common">Nematode worm</name>
    <dbReference type="NCBI Taxonomy" id="13658"/>
    <lineage>
        <taxon>Eukaryota</taxon>
        <taxon>Metazoa</taxon>
        <taxon>Ecdysozoa</taxon>
        <taxon>Nematoda</taxon>
        <taxon>Enoplea</taxon>
        <taxon>Dorylaimia</taxon>
        <taxon>Mermithida</taxon>
        <taxon>Mermithoidea</taxon>
        <taxon>Mermithidae</taxon>
        <taxon>Romanomermis</taxon>
    </lineage>
</organism>
<dbReference type="WBParaSite" id="nRc.2.0.1.t21111-RA">
    <property type="protein sequence ID" value="nRc.2.0.1.t21111-RA"/>
    <property type="gene ID" value="nRc.2.0.1.g21111"/>
</dbReference>
<accession>A0A915J3W3</accession>
<feature type="transmembrane region" description="Helical" evidence="1">
    <location>
        <begin position="58"/>
        <end position="78"/>
    </location>
</feature>
<evidence type="ECO:0000256" key="1">
    <source>
        <dbReference type="SAM" id="Phobius"/>
    </source>
</evidence>
<keyword evidence="1" id="KW-1133">Transmembrane helix</keyword>